<feature type="transmembrane region" description="Helical" evidence="3">
    <location>
        <begin position="441"/>
        <end position="459"/>
    </location>
</feature>
<dbReference type="InterPro" id="IPR030659">
    <property type="entry name" value="SecY_CS"/>
</dbReference>
<name>A0A8S1LQ74_PARPR</name>
<dbReference type="PROSITE" id="PS00755">
    <property type="entry name" value="SECY_1"/>
    <property type="match status" value="1"/>
</dbReference>
<dbReference type="InterPro" id="IPR002208">
    <property type="entry name" value="SecY/SEC61-alpha"/>
</dbReference>
<dbReference type="NCBIfam" id="NF006341">
    <property type="entry name" value="PRK08568.1-5"/>
    <property type="match status" value="1"/>
</dbReference>
<dbReference type="GO" id="GO:0012505">
    <property type="term" value="C:endomembrane system"/>
    <property type="evidence" value="ECO:0007669"/>
    <property type="project" value="UniProtKB-SubCell"/>
</dbReference>
<dbReference type="PIRSF" id="PIRSF004557">
    <property type="entry name" value="SecY"/>
    <property type="match status" value="1"/>
</dbReference>
<dbReference type="Pfam" id="PF10559">
    <property type="entry name" value="Plug_translocon"/>
    <property type="match status" value="1"/>
</dbReference>
<feature type="domain" description="Translocon Sec61/SecY plug" evidence="4">
    <location>
        <begin position="42"/>
        <end position="76"/>
    </location>
</feature>
<proteinExistence type="inferred from homology"/>
<comment type="caution">
    <text evidence="5">The sequence shown here is derived from an EMBL/GenBank/DDBJ whole genome shotgun (WGS) entry which is preliminary data.</text>
</comment>
<dbReference type="Pfam" id="PF00344">
    <property type="entry name" value="SecY"/>
    <property type="match status" value="1"/>
</dbReference>
<evidence type="ECO:0000313" key="6">
    <source>
        <dbReference type="Proteomes" id="UP000688137"/>
    </source>
</evidence>
<accession>A0A8S1LQ74</accession>
<feature type="transmembrane region" description="Helical" evidence="3">
    <location>
        <begin position="118"/>
        <end position="136"/>
    </location>
</feature>
<keyword evidence="3" id="KW-0812">Transmembrane</keyword>
<evidence type="ECO:0000256" key="2">
    <source>
        <dbReference type="RuleBase" id="RU004349"/>
    </source>
</evidence>
<dbReference type="Proteomes" id="UP000688137">
    <property type="component" value="Unassembled WGS sequence"/>
</dbReference>
<protein>
    <recommendedName>
        <fullName evidence="4">Translocon Sec61/SecY plug domain-containing protein</fullName>
    </recommendedName>
</protein>
<dbReference type="PANTHER" id="PTHR10906">
    <property type="entry name" value="SECY/SEC61-ALPHA FAMILY MEMBER"/>
    <property type="match status" value="1"/>
</dbReference>
<dbReference type="AlphaFoldDB" id="A0A8S1LQ74"/>
<comment type="similarity">
    <text evidence="2">Belongs to the SecY/SEC61-alpha family.</text>
</comment>
<dbReference type="GO" id="GO:0016020">
    <property type="term" value="C:membrane"/>
    <property type="evidence" value="ECO:0007669"/>
    <property type="project" value="InterPro"/>
</dbReference>
<dbReference type="OMA" id="PMMRQMF"/>
<keyword evidence="3" id="KW-0472">Membrane</keyword>
<comment type="subcellular location">
    <subcellularLocation>
        <location evidence="1">Endomembrane system</location>
        <topology evidence="1">Multi-pass membrane protein</topology>
    </subcellularLocation>
</comment>
<dbReference type="FunFam" id="1.10.3370.10:FF:000009">
    <property type="entry name" value="Pretranslocation protein, alpha subunit, putative"/>
    <property type="match status" value="1"/>
</dbReference>
<evidence type="ECO:0000256" key="1">
    <source>
        <dbReference type="ARBA" id="ARBA00004127"/>
    </source>
</evidence>
<keyword evidence="6" id="KW-1185">Reference proteome</keyword>
<feature type="transmembrane region" description="Helical" evidence="3">
    <location>
        <begin position="34"/>
        <end position="56"/>
    </location>
</feature>
<dbReference type="EMBL" id="CAJJDM010000041">
    <property type="protein sequence ID" value="CAD8068535.1"/>
    <property type="molecule type" value="Genomic_DNA"/>
</dbReference>
<keyword evidence="3" id="KW-1133">Transmembrane helix</keyword>
<feature type="transmembrane region" description="Helical" evidence="3">
    <location>
        <begin position="417"/>
        <end position="435"/>
    </location>
</feature>
<evidence type="ECO:0000256" key="3">
    <source>
        <dbReference type="SAM" id="Phobius"/>
    </source>
</evidence>
<organism evidence="5 6">
    <name type="scientific">Paramecium primaurelia</name>
    <dbReference type="NCBI Taxonomy" id="5886"/>
    <lineage>
        <taxon>Eukaryota</taxon>
        <taxon>Sar</taxon>
        <taxon>Alveolata</taxon>
        <taxon>Ciliophora</taxon>
        <taxon>Intramacronucleata</taxon>
        <taxon>Oligohymenophorea</taxon>
        <taxon>Peniculida</taxon>
        <taxon>Parameciidae</taxon>
        <taxon>Paramecium</taxon>
    </lineage>
</organism>
<feature type="transmembrane region" description="Helical" evidence="3">
    <location>
        <begin position="148"/>
        <end position="168"/>
    </location>
</feature>
<evidence type="ECO:0000259" key="4">
    <source>
        <dbReference type="Pfam" id="PF10559"/>
    </source>
</evidence>
<feature type="transmembrane region" description="Helical" evidence="3">
    <location>
        <begin position="285"/>
        <end position="307"/>
    </location>
</feature>
<sequence>MANKTKILNYMRPAMAIIPDVAEPERRILFKYRALWTAIATLLYLICSQIPLYGIYKSSAGDPFYWMRVILASNRGTLMELGISPMVTASMIMQLLAGAKLIDVDQNVKEDKQLYSGAQKLLGILIAFGEAFAYVWSGMYGDLDKLGAGNAILIIIQLVFSAIVMIMIDELLSKGYGIGNSGTSLFIAINICENIMWKAFSPITHKTQLGLEYEGAIIALLHGLFIQSDKISALQSAILRDSLPNLTNLLATVLVFLIVIYFQGFKVDIPIKNNKVRGGLTSYPIKLFYTSNIPIILQTALVSNLYFLSQILYRNFKGNFLIRLLGYYQELENGQTVPIGGLVYYVSPPRSISEAIFDPIHTILYTAFILGTCALFSKTWIDVSGSSPKDVAKQLKEQDMQIVGYRDSSMKDVLKRYIPIAASFGGMCIGALTILADFLGAIGSGTGILLSVTIIYGYFETLKKEKEQGTLELF</sequence>
<feature type="transmembrane region" description="Helical" evidence="3">
    <location>
        <begin position="76"/>
        <end position="97"/>
    </location>
</feature>
<reference evidence="5" key="1">
    <citation type="submission" date="2021-01" db="EMBL/GenBank/DDBJ databases">
        <authorList>
            <consortium name="Genoscope - CEA"/>
            <person name="William W."/>
        </authorList>
    </citation>
    <scope>NUCLEOTIDE SEQUENCE</scope>
</reference>
<gene>
    <name evidence="5" type="ORF">PPRIM_AZ9-3.1.T0420208</name>
</gene>
<evidence type="ECO:0000313" key="5">
    <source>
        <dbReference type="EMBL" id="CAD8068535.1"/>
    </source>
</evidence>
<dbReference type="InterPro" id="IPR019561">
    <property type="entry name" value="Translocon_Sec61/SecY_plug_dom"/>
</dbReference>
<dbReference type="GO" id="GO:0015031">
    <property type="term" value="P:protein transport"/>
    <property type="evidence" value="ECO:0007669"/>
    <property type="project" value="InterPro"/>
</dbReference>
<feature type="transmembrane region" description="Helical" evidence="3">
    <location>
        <begin position="246"/>
        <end position="265"/>
    </location>
</feature>
<dbReference type="NCBIfam" id="TIGR00967">
    <property type="entry name" value="3a0501s007"/>
    <property type="match status" value="1"/>
</dbReference>